<keyword evidence="8" id="KW-0496">Mitochondrion</keyword>
<keyword evidence="3 11" id="KW-0813">Transport</keyword>
<dbReference type="GO" id="GO:1990542">
    <property type="term" value="P:mitochondrial transmembrane transport"/>
    <property type="evidence" value="ECO:0007669"/>
    <property type="project" value="InterPro"/>
</dbReference>
<proteinExistence type="inferred from homology"/>
<dbReference type="InterPro" id="IPR018108">
    <property type="entry name" value="MCP_transmembrane"/>
</dbReference>
<keyword evidence="5" id="KW-0677">Repeat</keyword>
<evidence type="ECO:0000256" key="1">
    <source>
        <dbReference type="ARBA" id="ARBA00004448"/>
    </source>
</evidence>
<evidence type="ECO:0000256" key="11">
    <source>
        <dbReference type="RuleBase" id="RU000488"/>
    </source>
</evidence>
<comment type="caution">
    <text evidence="12">The sequence shown here is derived from an EMBL/GenBank/DDBJ whole genome shotgun (WGS) entry which is preliminary data.</text>
</comment>
<dbReference type="InterPro" id="IPR023395">
    <property type="entry name" value="MCP_dom_sf"/>
</dbReference>
<evidence type="ECO:0000313" key="12">
    <source>
        <dbReference type="EMBL" id="KAK1442844.1"/>
    </source>
</evidence>
<dbReference type="EMBL" id="JAVEPI010000003">
    <property type="protein sequence ID" value="KAK1442844.1"/>
    <property type="molecule type" value="Genomic_DNA"/>
</dbReference>
<keyword evidence="6" id="KW-0999">Mitochondrion inner membrane</keyword>
<keyword evidence="13" id="KW-1185">Reference proteome</keyword>
<keyword evidence="7" id="KW-1133">Transmembrane helix</keyword>
<evidence type="ECO:0000256" key="3">
    <source>
        <dbReference type="ARBA" id="ARBA00022448"/>
    </source>
</evidence>
<evidence type="ECO:0000256" key="4">
    <source>
        <dbReference type="ARBA" id="ARBA00022692"/>
    </source>
</evidence>
<dbReference type="InterPro" id="IPR045315">
    <property type="entry name" value="Mtm1-like"/>
</dbReference>
<evidence type="ECO:0000256" key="9">
    <source>
        <dbReference type="ARBA" id="ARBA00023136"/>
    </source>
</evidence>
<keyword evidence="9 10" id="KW-0472">Membrane</keyword>
<gene>
    <name evidence="12" type="ORF">BgAZ_303620</name>
</gene>
<dbReference type="SUPFAM" id="SSF103506">
    <property type="entry name" value="Mitochondrial carrier"/>
    <property type="match status" value="1"/>
</dbReference>
<sequence>MESGDSSNSDVWNVLKGNVLGGLLLSSFTVPADVVRNYWYFNSELKGRRSAVNTIDVAQQIVKTRGFRCFFTGIHLTIFNVAVGQTIFLVTYDNLKGEASAPVASIIARMTTLLATQPVECLRTYRQANLSKDTKSFVGDRRGFALIRGCYKGLVSTIIRDVPFSALHWPLNDVLYRRTLSSLDIPEDRITKMQKFALSFVTGAISSTVATTVSQPFDIVKTKIQATTEMKKMTVNGELSKFFRQYGLSGFLIGLTPRLIKVVPGCAIISGFYRYFN</sequence>
<feature type="repeat" description="Solcar" evidence="10">
    <location>
        <begin position="9"/>
        <end position="98"/>
    </location>
</feature>
<dbReference type="Pfam" id="PF00153">
    <property type="entry name" value="Mito_carr"/>
    <property type="match status" value="3"/>
</dbReference>
<organism evidence="12 13">
    <name type="scientific">Babesia gibsoni</name>
    <dbReference type="NCBI Taxonomy" id="33632"/>
    <lineage>
        <taxon>Eukaryota</taxon>
        <taxon>Sar</taxon>
        <taxon>Alveolata</taxon>
        <taxon>Apicomplexa</taxon>
        <taxon>Aconoidasida</taxon>
        <taxon>Piroplasmida</taxon>
        <taxon>Babesiidae</taxon>
        <taxon>Babesia</taxon>
    </lineage>
</organism>
<dbReference type="PANTHER" id="PTHR45760:SF2">
    <property type="entry name" value="FI19922P1-RELATED"/>
    <property type="match status" value="1"/>
</dbReference>
<evidence type="ECO:0000256" key="2">
    <source>
        <dbReference type="ARBA" id="ARBA00006375"/>
    </source>
</evidence>
<evidence type="ECO:0000256" key="5">
    <source>
        <dbReference type="ARBA" id="ARBA00022737"/>
    </source>
</evidence>
<reference evidence="12" key="1">
    <citation type="submission" date="2023-08" db="EMBL/GenBank/DDBJ databases">
        <title>Draft sequence of the Babesia gibsoni genome.</title>
        <authorList>
            <person name="Yamagishi J.Y."/>
            <person name="Xuan X.X."/>
        </authorList>
    </citation>
    <scope>NUCLEOTIDE SEQUENCE</scope>
    <source>
        <strain evidence="12">Azabu</strain>
    </source>
</reference>
<evidence type="ECO:0000256" key="6">
    <source>
        <dbReference type="ARBA" id="ARBA00022792"/>
    </source>
</evidence>
<evidence type="ECO:0008006" key="14">
    <source>
        <dbReference type="Google" id="ProtNLM"/>
    </source>
</evidence>
<dbReference type="PANTHER" id="PTHR45760">
    <property type="entry name" value="FI19922P1-RELATED"/>
    <property type="match status" value="1"/>
</dbReference>
<dbReference type="AlphaFoldDB" id="A0AAD8LIK0"/>
<dbReference type="GO" id="GO:0005743">
    <property type="term" value="C:mitochondrial inner membrane"/>
    <property type="evidence" value="ECO:0007669"/>
    <property type="project" value="UniProtKB-SubCell"/>
</dbReference>
<evidence type="ECO:0000256" key="8">
    <source>
        <dbReference type="ARBA" id="ARBA00023128"/>
    </source>
</evidence>
<keyword evidence="4 10" id="KW-0812">Transmembrane</keyword>
<dbReference type="PROSITE" id="PS50920">
    <property type="entry name" value="SOLCAR"/>
    <property type="match status" value="2"/>
</dbReference>
<protein>
    <recommendedName>
        <fullName evidence="14">Mitochondrial carrier protein</fullName>
    </recommendedName>
</protein>
<evidence type="ECO:0000256" key="7">
    <source>
        <dbReference type="ARBA" id="ARBA00022989"/>
    </source>
</evidence>
<dbReference type="Proteomes" id="UP001230268">
    <property type="component" value="Unassembled WGS sequence"/>
</dbReference>
<evidence type="ECO:0000256" key="10">
    <source>
        <dbReference type="PROSITE-ProRule" id="PRU00282"/>
    </source>
</evidence>
<accession>A0AAD8LIK0</accession>
<evidence type="ECO:0000313" key="13">
    <source>
        <dbReference type="Proteomes" id="UP001230268"/>
    </source>
</evidence>
<feature type="repeat" description="Solcar" evidence="10">
    <location>
        <begin position="194"/>
        <end position="277"/>
    </location>
</feature>
<comment type="subcellular location">
    <subcellularLocation>
        <location evidence="1">Mitochondrion inner membrane</location>
        <topology evidence="1">Multi-pass membrane protein</topology>
    </subcellularLocation>
</comment>
<comment type="similarity">
    <text evidence="2 11">Belongs to the mitochondrial carrier (TC 2.A.29) family.</text>
</comment>
<dbReference type="Gene3D" id="1.50.40.10">
    <property type="entry name" value="Mitochondrial carrier domain"/>
    <property type="match status" value="1"/>
</dbReference>
<name>A0AAD8LIK0_BABGI</name>